<proteinExistence type="predicted"/>
<accession>A0ABR3F389</accession>
<evidence type="ECO:0000313" key="2">
    <source>
        <dbReference type="EMBL" id="KAL0569676.1"/>
    </source>
</evidence>
<feature type="region of interest" description="Disordered" evidence="1">
    <location>
        <begin position="26"/>
        <end position="49"/>
    </location>
</feature>
<reference evidence="2 3" key="1">
    <citation type="submission" date="2024-02" db="EMBL/GenBank/DDBJ databases">
        <title>A draft genome for the cacao thread blight pathogen Marasmius crinis-equi.</title>
        <authorList>
            <person name="Cohen S.P."/>
            <person name="Baruah I.K."/>
            <person name="Amoako-Attah I."/>
            <person name="Bukari Y."/>
            <person name="Meinhardt L.W."/>
            <person name="Bailey B.A."/>
        </authorList>
    </citation>
    <scope>NUCLEOTIDE SEQUENCE [LARGE SCALE GENOMIC DNA]</scope>
    <source>
        <strain evidence="2 3">GH-76</strain>
    </source>
</reference>
<dbReference type="EMBL" id="JBAHYK010001071">
    <property type="protein sequence ID" value="KAL0569676.1"/>
    <property type="molecule type" value="Genomic_DNA"/>
</dbReference>
<comment type="caution">
    <text evidence="2">The sequence shown here is derived from an EMBL/GenBank/DDBJ whole genome shotgun (WGS) entry which is preliminary data.</text>
</comment>
<keyword evidence="3" id="KW-1185">Reference proteome</keyword>
<protein>
    <submittedName>
        <fullName evidence="2">Uncharacterized protein</fullName>
    </submittedName>
</protein>
<dbReference type="Proteomes" id="UP001465976">
    <property type="component" value="Unassembled WGS sequence"/>
</dbReference>
<name>A0ABR3F389_9AGAR</name>
<organism evidence="2 3">
    <name type="scientific">Marasmius crinis-equi</name>
    <dbReference type="NCBI Taxonomy" id="585013"/>
    <lineage>
        <taxon>Eukaryota</taxon>
        <taxon>Fungi</taxon>
        <taxon>Dikarya</taxon>
        <taxon>Basidiomycota</taxon>
        <taxon>Agaricomycotina</taxon>
        <taxon>Agaricomycetes</taxon>
        <taxon>Agaricomycetidae</taxon>
        <taxon>Agaricales</taxon>
        <taxon>Marasmiineae</taxon>
        <taxon>Marasmiaceae</taxon>
        <taxon>Marasmius</taxon>
    </lineage>
</organism>
<gene>
    <name evidence="2" type="ORF">V5O48_012289</name>
</gene>
<sequence>MPNYGATKMTGAGSNQYLTVPTDTRAFFGERPPQESYTTKDPEANPPSSIQLLVPETRTITSES</sequence>
<evidence type="ECO:0000256" key="1">
    <source>
        <dbReference type="SAM" id="MobiDB-lite"/>
    </source>
</evidence>
<evidence type="ECO:0000313" key="3">
    <source>
        <dbReference type="Proteomes" id="UP001465976"/>
    </source>
</evidence>